<name>A0AAP0QVG2_9ROSI</name>
<dbReference type="Gene3D" id="3.30.930.10">
    <property type="entry name" value="Bira Bifunctional Protein, Domain 2"/>
    <property type="match status" value="1"/>
</dbReference>
<dbReference type="NCBIfam" id="TIGR00214">
    <property type="entry name" value="lipB"/>
    <property type="match status" value="1"/>
</dbReference>
<evidence type="ECO:0000256" key="4">
    <source>
        <dbReference type="ARBA" id="ARBA00022679"/>
    </source>
</evidence>
<evidence type="ECO:0000256" key="3">
    <source>
        <dbReference type="ARBA" id="ARBA00012334"/>
    </source>
</evidence>
<protein>
    <recommendedName>
        <fullName evidence="3">lipoyl(octanoyl) transferase</fullName>
        <ecNumber evidence="3">2.3.1.181</ecNumber>
    </recommendedName>
</protein>
<dbReference type="GO" id="GO:0033819">
    <property type="term" value="F:lipoyl(octanoyl) transferase activity"/>
    <property type="evidence" value="ECO:0007669"/>
    <property type="project" value="UniProtKB-EC"/>
</dbReference>
<sequence>MILAATSGFCSVPTCPSLDQSKKLNRGKIFCESKQVLYSKTSITHERRKTCECFDLYKELVPYNEAWSWQKNIVKEKKALIERNEDCPDTLIVLQHSPVYTMGTGGSEEYLNFDLKDPPFQVYRTERGGEVTYHGPGQLVMYPIINLRNHKMDLHWYLRALEEVAIRVLSTFSIKASRVEGLTGVWVGKYILLLFVLVYLSFENAGMPYSASAMEGDQKLAAIGIRVSQWIAYHGLALNVTTDLTPFRWIVPCGIQNRHVGSIKGLLGESQSLTAEFRHPDDCKLIDIAHNSLIKEFSEVFQLEIHNKAIPLSEHLEKNI</sequence>
<dbReference type="InterPro" id="IPR045864">
    <property type="entry name" value="aa-tRNA-synth_II/BPL/LPL"/>
</dbReference>
<dbReference type="Pfam" id="PF21948">
    <property type="entry name" value="LplA-B_cat"/>
    <property type="match status" value="1"/>
</dbReference>
<keyword evidence="4" id="KW-0808">Transferase</keyword>
<keyword evidence="8" id="KW-1185">Reference proteome</keyword>
<dbReference type="InterPro" id="IPR004143">
    <property type="entry name" value="BPL_LPL_catalytic"/>
</dbReference>
<evidence type="ECO:0000256" key="5">
    <source>
        <dbReference type="ARBA" id="ARBA00023315"/>
    </source>
</evidence>
<dbReference type="HAMAP" id="MF_00013">
    <property type="entry name" value="LipB"/>
    <property type="match status" value="1"/>
</dbReference>
<gene>
    <name evidence="7" type="ORF">WN944_008656</name>
</gene>
<dbReference type="EC" id="2.3.1.181" evidence="3"/>
<comment type="caution">
    <text evidence="7">The sequence shown here is derived from an EMBL/GenBank/DDBJ whole genome shotgun (WGS) entry which is preliminary data.</text>
</comment>
<evidence type="ECO:0000313" key="8">
    <source>
        <dbReference type="Proteomes" id="UP001428341"/>
    </source>
</evidence>
<dbReference type="PROSITE" id="PS51733">
    <property type="entry name" value="BPL_LPL_CATALYTIC"/>
    <property type="match status" value="1"/>
</dbReference>
<dbReference type="SUPFAM" id="SSF55681">
    <property type="entry name" value="Class II aaRS and biotin synthetases"/>
    <property type="match status" value="1"/>
</dbReference>
<evidence type="ECO:0000256" key="2">
    <source>
        <dbReference type="ARBA" id="ARBA00007907"/>
    </source>
</evidence>
<feature type="domain" description="BPL/LPL catalytic" evidence="6">
    <location>
        <begin position="85"/>
        <end position="305"/>
    </location>
</feature>
<evidence type="ECO:0000259" key="6">
    <source>
        <dbReference type="PROSITE" id="PS51733"/>
    </source>
</evidence>
<evidence type="ECO:0000256" key="1">
    <source>
        <dbReference type="ARBA" id="ARBA00004821"/>
    </source>
</evidence>
<comment type="pathway">
    <text evidence="1">Protein modification; protein lipoylation via endogenous pathway; protein N(6)-(lipoyl)lysine from octanoyl-[acyl-carrier-protein]: step 1/2.</text>
</comment>
<proteinExistence type="inferred from homology"/>
<organism evidence="7 8">
    <name type="scientific">Citrus x changshan-huyou</name>
    <dbReference type="NCBI Taxonomy" id="2935761"/>
    <lineage>
        <taxon>Eukaryota</taxon>
        <taxon>Viridiplantae</taxon>
        <taxon>Streptophyta</taxon>
        <taxon>Embryophyta</taxon>
        <taxon>Tracheophyta</taxon>
        <taxon>Spermatophyta</taxon>
        <taxon>Magnoliopsida</taxon>
        <taxon>eudicotyledons</taxon>
        <taxon>Gunneridae</taxon>
        <taxon>Pentapetalae</taxon>
        <taxon>rosids</taxon>
        <taxon>malvids</taxon>
        <taxon>Sapindales</taxon>
        <taxon>Rutaceae</taxon>
        <taxon>Aurantioideae</taxon>
        <taxon>Citrus</taxon>
    </lineage>
</organism>
<dbReference type="PANTHER" id="PTHR10993:SF7">
    <property type="entry name" value="LIPOYLTRANSFERASE 2, MITOCHONDRIAL-RELATED"/>
    <property type="match status" value="1"/>
</dbReference>
<reference evidence="7 8" key="1">
    <citation type="submission" date="2024-05" db="EMBL/GenBank/DDBJ databases">
        <title>Haplotype-resolved chromosome-level genome assembly of Huyou (Citrus changshanensis).</title>
        <authorList>
            <person name="Miao C."/>
            <person name="Chen W."/>
            <person name="Wu Y."/>
            <person name="Wang L."/>
            <person name="Zhao S."/>
            <person name="Grierson D."/>
            <person name="Xu C."/>
            <person name="Chen K."/>
        </authorList>
    </citation>
    <scope>NUCLEOTIDE SEQUENCE [LARGE SCALE GENOMIC DNA]</scope>
    <source>
        <strain evidence="7">01-14</strain>
        <tissue evidence="7">Leaf</tissue>
    </source>
</reference>
<dbReference type="CDD" id="cd16444">
    <property type="entry name" value="LipB"/>
    <property type="match status" value="1"/>
</dbReference>
<accession>A0AAP0QVG2</accession>
<evidence type="ECO:0000313" key="7">
    <source>
        <dbReference type="EMBL" id="KAK9216646.1"/>
    </source>
</evidence>
<comment type="similarity">
    <text evidence="2">Belongs to the LipB family.</text>
</comment>
<dbReference type="InterPro" id="IPR000544">
    <property type="entry name" value="Octanoyltransferase"/>
</dbReference>
<dbReference type="NCBIfam" id="NF010925">
    <property type="entry name" value="PRK14345.1"/>
    <property type="match status" value="1"/>
</dbReference>
<dbReference type="PROSITE" id="PS01313">
    <property type="entry name" value="LIPB"/>
    <property type="match status" value="1"/>
</dbReference>
<dbReference type="PANTHER" id="PTHR10993">
    <property type="entry name" value="OCTANOYLTRANSFERASE"/>
    <property type="match status" value="1"/>
</dbReference>
<dbReference type="GO" id="GO:0009249">
    <property type="term" value="P:protein lipoylation"/>
    <property type="evidence" value="ECO:0007669"/>
    <property type="project" value="InterPro"/>
</dbReference>
<dbReference type="EMBL" id="JBCGBO010000003">
    <property type="protein sequence ID" value="KAK9216646.1"/>
    <property type="molecule type" value="Genomic_DNA"/>
</dbReference>
<dbReference type="AlphaFoldDB" id="A0AAP0QVG2"/>
<keyword evidence="5" id="KW-0012">Acyltransferase</keyword>
<dbReference type="Proteomes" id="UP001428341">
    <property type="component" value="Unassembled WGS sequence"/>
</dbReference>
<dbReference type="InterPro" id="IPR020605">
    <property type="entry name" value="Octanoyltransferase_CS"/>
</dbReference>